<gene>
    <name evidence="1" type="ORF">AVDCRST_MAG93-5041</name>
</gene>
<feature type="non-terminal residue" evidence="1">
    <location>
        <position position="1"/>
    </location>
</feature>
<sequence>GSNMSLSATTPACCGKSGLQEMAARLGCERYTADEHEHGRHGRCLAVESTATCGLLELAWSRPRHWRLGPVPMVIKNKLSAHKESRLKN</sequence>
<proteinExistence type="predicted"/>
<dbReference type="AlphaFoldDB" id="A0A6J4KL58"/>
<evidence type="ECO:0000313" key="1">
    <source>
        <dbReference type="EMBL" id="CAA9308123.1"/>
    </source>
</evidence>
<name>A0A6J4KL58_9CHLR</name>
<protein>
    <submittedName>
        <fullName evidence="1">Uncharacterized protein</fullName>
    </submittedName>
</protein>
<organism evidence="1">
    <name type="scientific">uncultured Chloroflexia bacterium</name>
    <dbReference type="NCBI Taxonomy" id="1672391"/>
    <lineage>
        <taxon>Bacteria</taxon>
        <taxon>Bacillati</taxon>
        <taxon>Chloroflexota</taxon>
        <taxon>Chloroflexia</taxon>
        <taxon>environmental samples</taxon>
    </lineage>
</organism>
<dbReference type="EMBL" id="CADCTR010001699">
    <property type="protein sequence ID" value="CAA9308123.1"/>
    <property type="molecule type" value="Genomic_DNA"/>
</dbReference>
<reference evidence="1" key="1">
    <citation type="submission" date="2020-02" db="EMBL/GenBank/DDBJ databases">
        <authorList>
            <person name="Meier V. D."/>
        </authorList>
    </citation>
    <scope>NUCLEOTIDE SEQUENCE</scope>
    <source>
        <strain evidence="1">AVDCRST_MAG93</strain>
    </source>
</reference>
<accession>A0A6J4KL58</accession>